<evidence type="ECO:0000313" key="1">
    <source>
        <dbReference type="EMBL" id="KAF9497058.1"/>
    </source>
</evidence>
<proteinExistence type="predicted"/>
<evidence type="ECO:0008006" key="3">
    <source>
        <dbReference type="Google" id="ProtNLM"/>
    </source>
</evidence>
<accession>A0A9P5ZZB5</accession>
<dbReference type="AlphaFoldDB" id="A0A9P5ZZB5"/>
<protein>
    <recommendedName>
        <fullName evidence="3">ATP-dependent DNA helicase</fullName>
    </recommendedName>
</protein>
<gene>
    <name evidence="1" type="ORF">BDN71DRAFT_1388351</name>
</gene>
<name>A0A9P5ZZB5_PLEER</name>
<organism evidence="1 2">
    <name type="scientific">Pleurotus eryngii</name>
    <name type="common">Boletus of the steppes</name>
    <dbReference type="NCBI Taxonomy" id="5323"/>
    <lineage>
        <taxon>Eukaryota</taxon>
        <taxon>Fungi</taxon>
        <taxon>Dikarya</taxon>
        <taxon>Basidiomycota</taxon>
        <taxon>Agaricomycotina</taxon>
        <taxon>Agaricomycetes</taxon>
        <taxon>Agaricomycetidae</taxon>
        <taxon>Agaricales</taxon>
        <taxon>Pleurotineae</taxon>
        <taxon>Pleurotaceae</taxon>
        <taxon>Pleurotus</taxon>
    </lineage>
</organism>
<reference evidence="1" key="1">
    <citation type="submission" date="2020-11" db="EMBL/GenBank/DDBJ databases">
        <authorList>
            <consortium name="DOE Joint Genome Institute"/>
            <person name="Ahrendt S."/>
            <person name="Riley R."/>
            <person name="Andreopoulos W."/>
            <person name="Labutti K."/>
            <person name="Pangilinan J."/>
            <person name="Ruiz-Duenas F.J."/>
            <person name="Barrasa J.M."/>
            <person name="Sanchez-Garcia M."/>
            <person name="Camarero S."/>
            <person name="Miyauchi S."/>
            <person name="Serrano A."/>
            <person name="Linde D."/>
            <person name="Babiker R."/>
            <person name="Drula E."/>
            <person name="Ayuso-Fernandez I."/>
            <person name="Pacheco R."/>
            <person name="Padilla G."/>
            <person name="Ferreira P."/>
            <person name="Barriuso J."/>
            <person name="Kellner H."/>
            <person name="Castanera R."/>
            <person name="Alfaro M."/>
            <person name="Ramirez L."/>
            <person name="Pisabarro A.G."/>
            <person name="Kuo A."/>
            <person name="Tritt A."/>
            <person name="Lipzen A."/>
            <person name="He G."/>
            <person name="Yan M."/>
            <person name="Ng V."/>
            <person name="Cullen D."/>
            <person name="Martin F."/>
            <person name="Rosso M.-N."/>
            <person name="Henrissat B."/>
            <person name="Hibbett D."/>
            <person name="Martinez A.T."/>
            <person name="Grigoriev I.V."/>
        </authorList>
    </citation>
    <scope>NUCLEOTIDE SEQUENCE</scope>
    <source>
        <strain evidence="1">ATCC 90797</strain>
    </source>
</reference>
<sequence>MVCSDPKSLINFIYPHFDGPTPPTEYFLDRVILAARNTDVDDINEAILQ</sequence>
<evidence type="ECO:0000313" key="2">
    <source>
        <dbReference type="Proteomes" id="UP000807025"/>
    </source>
</evidence>
<dbReference type="Proteomes" id="UP000807025">
    <property type="component" value="Unassembled WGS sequence"/>
</dbReference>
<keyword evidence="2" id="KW-1185">Reference proteome</keyword>
<comment type="caution">
    <text evidence="1">The sequence shown here is derived from an EMBL/GenBank/DDBJ whole genome shotgun (WGS) entry which is preliminary data.</text>
</comment>
<dbReference type="EMBL" id="MU154547">
    <property type="protein sequence ID" value="KAF9497058.1"/>
    <property type="molecule type" value="Genomic_DNA"/>
</dbReference>
<dbReference type="OrthoDB" id="2641892at2759"/>